<keyword evidence="2" id="KW-1185">Reference proteome</keyword>
<sequence length="115" mass="12385">MSVSWTSNWVSRLSISLVLSSGPWRFEFEGKLFFFFSISLGRLCLPGTRGRMAAAATGSGSITSRIKNLLRSPPAINLRRSRATAKAGTERVRGLVVRGVFGVGGRRKAVSQGLG</sequence>
<dbReference type="AlphaFoldDB" id="A0A401TCH8"/>
<name>A0A401TCH8_CHIPU</name>
<dbReference type="EMBL" id="BEZZ01035869">
    <property type="protein sequence ID" value="GCC40358.1"/>
    <property type="molecule type" value="Genomic_DNA"/>
</dbReference>
<dbReference type="Proteomes" id="UP000287033">
    <property type="component" value="Unassembled WGS sequence"/>
</dbReference>
<gene>
    <name evidence="1" type="ORF">chiPu_0024257</name>
</gene>
<evidence type="ECO:0000313" key="2">
    <source>
        <dbReference type="Proteomes" id="UP000287033"/>
    </source>
</evidence>
<proteinExistence type="predicted"/>
<protein>
    <submittedName>
        <fullName evidence="1">Uncharacterized protein</fullName>
    </submittedName>
</protein>
<organism evidence="1 2">
    <name type="scientific">Chiloscyllium punctatum</name>
    <name type="common">Brownbanded bambooshark</name>
    <name type="synonym">Hemiscyllium punctatum</name>
    <dbReference type="NCBI Taxonomy" id="137246"/>
    <lineage>
        <taxon>Eukaryota</taxon>
        <taxon>Metazoa</taxon>
        <taxon>Chordata</taxon>
        <taxon>Craniata</taxon>
        <taxon>Vertebrata</taxon>
        <taxon>Chondrichthyes</taxon>
        <taxon>Elasmobranchii</taxon>
        <taxon>Galeomorphii</taxon>
        <taxon>Galeoidea</taxon>
        <taxon>Orectolobiformes</taxon>
        <taxon>Hemiscylliidae</taxon>
        <taxon>Chiloscyllium</taxon>
    </lineage>
</organism>
<comment type="caution">
    <text evidence="1">The sequence shown here is derived from an EMBL/GenBank/DDBJ whole genome shotgun (WGS) entry which is preliminary data.</text>
</comment>
<reference evidence="1 2" key="1">
    <citation type="journal article" date="2018" name="Nat. Ecol. Evol.">
        <title>Shark genomes provide insights into elasmobranch evolution and the origin of vertebrates.</title>
        <authorList>
            <person name="Hara Y"/>
            <person name="Yamaguchi K"/>
            <person name="Onimaru K"/>
            <person name="Kadota M"/>
            <person name="Koyanagi M"/>
            <person name="Keeley SD"/>
            <person name="Tatsumi K"/>
            <person name="Tanaka K"/>
            <person name="Motone F"/>
            <person name="Kageyama Y"/>
            <person name="Nozu R"/>
            <person name="Adachi N"/>
            <person name="Nishimura O"/>
            <person name="Nakagawa R"/>
            <person name="Tanegashima C"/>
            <person name="Kiyatake I"/>
            <person name="Matsumoto R"/>
            <person name="Murakumo K"/>
            <person name="Nishida K"/>
            <person name="Terakita A"/>
            <person name="Kuratani S"/>
            <person name="Sato K"/>
            <person name="Hyodo S Kuraku.S."/>
        </authorList>
    </citation>
    <scope>NUCLEOTIDE SEQUENCE [LARGE SCALE GENOMIC DNA]</scope>
</reference>
<evidence type="ECO:0000313" key="1">
    <source>
        <dbReference type="EMBL" id="GCC40358.1"/>
    </source>
</evidence>
<accession>A0A401TCH8</accession>